<evidence type="ECO:0000313" key="3">
    <source>
        <dbReference type="EMBL" id="PAV04288.1"/>
    </source>
</evidence>
<keyword evidence="2" id="KW-0472">Membrane</keyword>
<dbReference type="RefSeq" id="WP_069585359.1">
    <property type="nucleotide sequence ID" value="NZ_LMVM01000023.1"/>
</dbReference>
<organism evidence="3 4">
    <name type="scientific">Methanobacterium bryantii</name>
    <dbReference type="NCBI Taxonomy" id="2161"/>
    <lineage>
        <taxon>Archaea</taxon>
        <taxon>Methanobacteriati</taxon>
        <taxon>Methanobacteriota</taxon>
        <taxon>Methanomada group</taxon>
        <taxon>Methanobacteria</taxon>
        <taxon>Methanobacteriales</taxon>
        <taxon>Methanobacteriaceae</taxon>
        <taxon>Methanobacterium</taxon>
    </lineage>
</organism>
<name>A0A2A2H4F9_METBR</name>
<keyword evidence="2" id="KW-0812">Transmembrane</keyword>
<feature type="compositionally biased region" description="Basic residues" evidence="1">
    <location>
        <begin position="188"/>
        <end position="197"/>
    </location>
</feature>
<feature type="compositionally biased region" description="Basic and acidic residues" evidence="1">
    <location>
        <begin position="82"/>
        <end position="91"/>
    </location>
</feature>
<gene>
    <name evidence="3" type="ORF">ASJ80_05420</name>
</gene>
<evidence type="ECO:0000313" key="4">
    <source>
        <dbReference type="Proteomes" id="UP000217784"/>
    </source>
</evidence>
<protein>
    <submittedName>
        <fullName evidence="3">Uncharacterized protein</fullName>
    </submittedName>
</protein>
<feature type="compositionally biased region" description="Basic and acidic residues" evidence="1">
    <location>
        <begin position="141"/>
        <end position="150"/>
    </location>
</feature>
<dbReference type="Gene3D" id="3.30.870.10">
    <property type="entry name" value="Endonuclease Chain A"/>
    <property type="match status" value="1"/>
</dbReference>
<comment type="caution">
    <text evidence="3">The sequence shown here is derived from an EMBL/GenBank/DDBJ whole genome shotgun (WGS) entry which is preliminary data.</text>
</comment>
<feature type="transmembrane region" description="Helical" evidence="2">
    <location>
        <begin position="32"/>
        <end position="53"/>
    </location>
</feature>
<accession>A0A2A2H4F9</accession>
<proteinExistence type="predicted"/>
<evidence type="ECO:0000256" key="2">
    <source>
        <dbReference type="SAM" id="Phobius"/>
    </source>
</evidence>
<dbReference type="Proteomes" id="UP000217784">
    <property type="component" value="Unassembled WGS sequence"/>
</dbReference>
<feature type="transmembrane region" description="Helical" evidence="2">
    <location>
        <begin position="5"/>
        <end position="26"/>
    </location>
</feature>
<dbReference type="SUPFAM" id="SSF56024">
    <property type="entry name" value="Phospholipase D/nuclease"/>
    <property type="match status" value="1"/>
</dbReference>
<sequence length="394" mass="44405">MINLIITAFGIVLVIGGIYAMYNWGFATPPNILAFFVGLLLAVVGMVLVVLFAGKVEAGNLTGLKMPKKEESSKNIGNIMPKMDKKTDLSMEKPTIAKKPRETENIRNRIISEAGNSTVENKKQMIPRKINPKRVPKNLREPITTKEALNEPKTSGAQSITKTAAPIEKSPTVPSKAPTKSPKAVEKKPKRIKKVKPVRPTSDNEDEFVKNRLNRLKESYIQNTKDIENLIEERLDSFKGTLDQIKSESKDPSIIWSFDAGEVQETMKDTILKANNRILMMYPWIRNVDVSVLKRFMETESKMIIQEASMDDDASVELIKLLMENNVEIRTMPHVHTVAIVSDEENGLIISTDPIYESFEVGVIYKDQKSIEEIERMFEEAWGLSQSIELGITQ</sequence>
<keyword evidence="4" id="KW-1185">Reference proteome</keyword>
<evidence type="ECO:0000256" key="1">
    <source>
        <dbReference type="SAM" id="MobiDB-lite"/>
    </source>
</evidence>
<dbReference type="OrthoDB" id="81962at2157"/>
<feature type="compositionally biased region" description="Polar residues" evidence="1">
    <location>
        <begin position="152"/>
        <end position="162"/>
    </location>
</feature>
<feature type="region of interest" description="Disordered" evidence="1">
    <location>
        <begin position="70"/>
        <end position="109"/>
    </location>
</feature>
<feature type="region of interest" description="Disordered" evidence="1">
    <location>
        <begin position="141"/>
        <end position="204"/>
    </location>
</feature>
<dbReference type="AlphaFoldDB" id="A0A2A2H4F9"/>
<keyword evidence="2" id="KW-1133">Transmembrane helix</keyword>
<reference evidence="3 4" key="1">
    <citation type="journal article" date="2017" name="BMC Genomics">
        <title>Genomic analysis of methanogenic archaea reveals a shift towards energy conservation.</title>
        <authorList>
            <person name="Gilmore S.P."/>
            <person name="Henske J.K."/>
            <person name="Sexton J.A."/>
            <person name="Solomon K.V."/>
            <person name="Seppala S."/>
            <person name="Yoo J.I."/>
            <person name="Huyett L.M."/>
            <person name="Pressman A."/>
            <person name="Cogan J.Z."/>
            <person name="Kivenson V."/>
            <person name="Peng X."/>
            <person name="Tan Y."/>
            <person name="Valentine D.L."/>
            <person name="O'Malley M.A."/>
        </authorList>
    </citation>
    <scope>NUCLEOTIDE SEQUENCE [LARGE SCALE GENOMIC DNA]</scope>
    <source>
        <strain evidence="3 4">M.o.H.</strain>
    </source>
</reference>
<dbReference type="EMBL" id="LMVM01000023">
    <property type="protein sequence ID" value="PAV04288.1"/>
    <property type="molecule type" value="Genomic_DNA"/>
</dbReference>